<evidence type="ECO:0000313" key="2">
    <source>
        <dbReference type="EMBL" id="GAT62317.1"/>
    </source>
</evidence>
<proteinExistence type="predicted"/>
<dbReference type="RefSeq" id="WP_068702401.1">
    <property type="nucleotide sequence ID" value="NZ_BDCR01000001.1"/>
</dbReference>
<dbReference type="NCBIfam" id="TIGR03511">
    <property type="entry name" value="GldH_lipo"/>
    <property type="match status" value="1"/>
</dbReference>
<protein>
    <submittedName>
        <fullName evidence="2">Gliding motility-associated lipoprotein GldH</fullName>
    </submittedName>
</protein>
<accession>A0A161LDY7</accession>
<feature type="chain" id="PRO_5007824612" evidence="1">
    <location>
        <begin position="25"/>
        <end position="157"/>
    </location>
</feature>
<keyword evidence="2" id="KW-0449">Lipoprotein</keyword>
<dbReference type="Pfam" id="PF14109">
    <property type="entry name" value="GldH_lipo"/>
    <property type="match status" value="1"/>
</dbReference>
<dbReference type="PROSITE" id="PS51257">
    <property type="entry name" value="PROKAR_LIPOPROTEIN"/>
    <property type="match status" value="1"/>
</dbReference>
<gene>
    <name evidence="2" type="ORF">PJIAN_1910</name>
</gene>
<name>A0A161LDY7_9BACT</name>
<dbReference type="Proteomes" id="UP000076586">
    <property type="component" value="Unassembled WGS sequence"/>
</dbReference>
<evidence type="ECO:0000256" key="1">
    <source>
        <dbReference type="SAM" id="SignalP"/>
    </source>
</evidence>
<organism evidence="2 3">
    <name type="scientific">Paludibacter jiangxiensis</name>
    <dbReference type="NCBI Taxonomy" id="681398"/>
    <lineage>
        <taxon>Bacteria</taxon>
        <taxon>Pseudomonadati</taxon>
        <taxon>Bacteroidota</taxon>
        <taxon>Bacteroidia</taxon>
        <taxon>Bacteroidales</taxon>
        <taxon>Paludibacteraceae</taxon>
        <taxon>Paludibacter</taxon>
    </lineage>
</organism>
<dbReference type="InterPro" id="IPR020018">
    <property type="entry name" value="Motility-assoc_lipoprot_GldH"/>
</dbReference>
<keyword evidence="3" id="KW-1185">Reference proteome</keyword>
<dbReference type="STRING" id="681398.PJIAN_1910"/>
<keyword evidence="1" id="KW-0732">Signal</keyword>
<evidence type="ECO:0000313" key="3">
    <source>
        <dbReference type="Proteomes" id="UP000076586"/>
    </source>
</evidence>
<reference evidence="3" key="2">
    <citation type="journal article" date="2017" name="Genome Announc.">
        <title>Draft genome sequence of Paludibacter jiangxiensis NM7(T), a propionate-producing fermentative bacterium.</title>
        <authorList>
            <person name="Qiu Y.-L."/>
            <person name="Tourlousse D.M."/>
            <person name="Matsuura N."/>
            <person name="Ohashi A."/>
            <person name="Sekiguchi Y."/>
        </authorList>
    </citation>
    <scope>NUCLEOTIDE SEQUENCE [LARGE SCALE GENOMIC DNA]</scope>
    <source>
        <strain evidence="3">NM7</strain>
    </source>
</reference>
<comment type="caution">
    <text evidence="2">The sequence shown here is derived from an EMBL/GenBank/DDBJ whole genome shotgun (WGS) entry which is preliminary data.</text>
</comment>
<dbReference type="AlphaFoldDB" id="A0A161LDY7"/>
<reference evidence="3" key="1">
    <citation type="submission" date="2016-04" db="EMBL/GenBank/DDBJ databases">
        <title>Draft genome sequence of Paludibacter jiangxiensis strain NM7.</title>
        <authorList>
            <person name="Qiu Y."/>
            <person name="Matsuura N."/>
            <person name="Ohashi A."/>
            <person name="Tourlousse M.D."/>
            <person name="Sekiguchi Y."/>
        </authorList>
    </citation>
    <scope>NUCLEOTIDE SEQUENCE [LARGE SCALE GENOMIC DNA]</scope>
    <source>
        <strain evidence="3">NM7</strain>
    </source>
</reference>
<feature type="signal peptide" evidence="1">
    <location>
        <begin position="1"/>
        <end position="24"/>
    </location>
</feature>
<sequence>MQEKKINYLLVAAFLLLIAACSHNTVYSDYKSIPDAGWNKDSVARFAVNITETGVPCNVLVNIRHNNTYPYQNFWMFIATTSPDGKTTQDTIECYLADNRGKWLGSGLSSVYNMPVLFKPNTVFTKPGKYIFAIRHGMRDDLLPGITDIGIEIDKAK</sequence>
<dbReference type="EMBL" id="BDCR01000001">
    <property type="protein sequence ID" value="GAT62317.1"/>
    <property type="molecule type" value="Genomic_DNA"/>
</dbReference>